<accession>A0A849BY54</accession>
<reference evidence="1 2" key="1">
    <citation type="submission" date="2020-05" db="EMBL/GenBank/DDBJ databases">
        <title>MicrobeNet Type strains.</title>
        <authorList>
            <person name="Nicholson A.C."/>
        </authorList>
    </citation>
    <scope>NUCLEOTIDE SEQUENCE [LARGE SCALE GENOMIC DNA]</scope>
    <source>
        <strain evidence="1 2">JCM 3224</strain>
    </source>
</reference>
<dbReference type="Proteomes" id="UP000586827">
    <property type="component" value="Unassembled WGS sequence"/>
</dbReference>
<evidence type="ECO:0000313" key="1">
    <source>
        <dbReference type="EMBL" id="NNH70026.1"/>
    </source>
</evidence>
<protein>
    <submittedName>
        <fullName evidence="1">Uncharacterized protein</fullName>
    </submittedName>
</protein>
<dbReference type="AlphaFoldDB" id="A0A849BY54"/>
<proteinExistence type="predicted"/>
<dbReference type="EMBL" id="JABELX010000003">
    <property type="protein sequence ID" value="NNH70026.1"/>
    <property type="molecule type" value="Genomic_DNA"/>
</dbReference>
<name>A0A849BY54_9NOCA</name>
<comment type="caution">
    <text evidence="1">The sequence shown here is derived from an EMBL/GenBank/DDBJ whole genome shotgun (WGS) entry which is preliminary data.</text>
</comment>
<organism evidence="1 2">
    <name type="scientific">Nocardia uniformis</name>
    <dbReference type="NCBI Taxonomy" id="53432"/>
    <lineage>
        <taxon>Bacteria</taxon>
        <taxon>Bacillati</taxon>
        <taxon>Actinomycetota</taxon>
        <taxon>Actinomycetes</taxon>
        <taxon>Mycobacteriales</taxon>
        <taxon>Nocardiaceae</taxon>
        <taxon>Nocardia</taxon>
    </lineage>
</organism>
<sequence>MSFRAGGEGVALEVEAFDVVAVGVGTAAGRHGAAVRKEACLWEATGPRTADPVSDNPILGSALHRDHSRGDCLVLVATDLYLP</sequence>
<keyword evidence="2" id="KW-1185">Reference proteome</keyword>
<evidence type="ECO:0000313" key="2">
    <source>
        <dbReference type="Proteomes" id="UP000586827"/>
    </source>
</evidence>
<gene>
    <name evidence="1" type="ORF">HLB23_09145</name>
</gene>